<evidence type="ECO:0000256" key="1">
    <source>
        <dbReference type="SAM" id="MobiDB-lite"/>
    </source>
</evidence>
<organism evidence="2 3">
    <name type="scientific">Scleroderma citrinum Foug A</name>
    <dbReference type="NCBI Taxonomy" id="1036808"/>
    <lineage>
        <taxon>Eukaryota</taxon>
        <taxon>Fungi</taxon>
        <taxon>Dikarya</taxon>
        <taxon>Basidiomycota</taxon>
        <taxon>Agaricomycotina</taxon>
        <taxon>Agaricomycetes</taxon>
        <taxon>Agaricomycetidae</taxon>
        <taxon>Boletales</taxon>
        <taxon>Sclerodermatineae</taxon>
        <taxon>Sclerodermataceae</taxon>
        <taxon>Scleroderma</taxon>
    </lineage>
</organism>
<name>A0A0C3DW57_9AGAM</name>
<keyword evidence="3" id="KW-1185">Reference proteome</keyword>
<gene>
    <name evidence="2" type="ORF">SCLCIDRAFT_971342</name>
</gene>
<evidence type="ECO:0000313" key="3">
    <source>
        <dbReference type="Proteomes" id="UP000053989"/>
    </source>
</evidence>
<dbReference type="InParanoid" id="A0A0C3DW57"/>
<dbReference type="HOGENOM" id="CLU_680000_0_0_1"/>
<accession>A0A0C3DW57</accession>
<dbReference type="AlphaFoldDB" id="A0A0C3DW57"/>
<dbReference type="OrthoDB" id="2678679at2759"/>
<sequence>MGEPSQPPGATAPTQRPPDVQVLLDAQELLVPVLIWCSSGCHINPCPTPSEYGYTCLGYFFISELHEEIIECEVDDTGGGARGLIRWHFGLEWAPGGEEFLLDNPAGNATQPAVSGGAKAVALDISRPWWTGSRETETDTAPAVGKHSQAEEEEEAEVVTMVTEKVAKHPPRDIRLHYYSHIPLDLLAHFEPSEFFPRGWFCRQCGMINTQTLFRHQICRSSACKTSSSESALGKPDPLFKLRDVYSSSTVFRPLHNVSHHIGLEEATWDTGMKTYMYTFKEGVKVLHIFTGNKEELQGHADAFLEDIQRHVMLSREDASGPFFTYATKIGIATDRDPPIPTLPGGVPQCIARAYLYLANVTEWYGQLERPWFGQISVLAWTTTGTRKRVSPLISERQALFVDVT</sequence>
<feature type="region of interest" description="Disordered" evidence="1">
    <location>
        <begin position="133"/>
        <end position="153"/>
    </location>
</feature>
<evidence type="ECO:0000313" key="2">
    <source>
        <dbReference type="EMBL" id="KIM60121.1"/>
    </source>
</evidence>
<reference evidence="3" key="2">
    <citation type="submission" date="2015-01" db="EMBL/GenBank/DDBJ databases">
        <title>Evolutionary Origins and Diversification of the Mycorrhizal Mutualists.</title>
        <authorList>
            <consortium name="DOE Joint Genome Institute"/>
            <consortium name="Mycorrhizal Genomics Consortium"/>
            <person name="Kohler A."/>
            <person name="Kuo A."/>
            <person name="Nagy L.G."/>
            <person name="Floudas D."/>
            <person name="Copeland A."/>
            <person name="Barry K.W."/>
            <person name="Cichocki N."/>
            <person name="Veneault-Fourrey C."/>
            <person name="LaButti K."/>
            <person name="Lindquist E.A."/>
            <person name="Lipzen A."/>
            <person name="Lundell T."/>
            <person name="Morin E."/>
            <person name="Murat C."/>
            <person name="Riley R."/>
            <person name="Ohm R."/>
            <person name="Sun H."/>
            <person name="Tunlid A."/>
            <person name="Henrissat B."/>
            <person name="Grigoriev I.V."/>
            <person name="Hibbett D.S."/>
            <person name="Martin F."/>
        </authorList>
    </citation>
    <scope>NUCLEOTIDE SEQUENCE [LARGE SCALE GENOMIC DNA]</scope>
    <source>
        <strain evidence="3">Foug A</strain>
    </source>
</reference>
<reference evidence="2 3" key="1">
    <citation type="submission" date="2014-04" db="EMBL/GenBank/DDBJ databases">
        <authorList>
            <consortium name="DOE Joint Genome Institute"/>
            <person name="Kuo A."/>
            <person name="Kohler A."/>
            <person name="Nagy L.G."/>
            <person name="Floudas D."/>
            <person name="Copeland A."/>
            <person name="Barry K.W."/>
            <person name="Cichocki N."/>
            <person name="Veneault-Fourrey C."/>
            <person name="LaButti K."/>
            <person name="Lindquist E.A."/>
            <person name="Lipzen A."/>
            <person name="Lundell T."/>
            <person name="Morin E."/>
            <person name="Murat C."/>
            <person name="Sun H."/>
            <person name="Tunlid A."/>
            <person name="Henrissat B."/>
            <person name="Grigoriev I.V."/>
            <person name="Hibbett D.S."/>
            <person name="Martin F."/>
            <person name="Nordberg H.P."/>
            <person name="Cantor M.N."/>
            <person name="Hua S.X."/>
        </authorList>
    </citation>
    <scope>NUCLEOTIDE SEQUENCE [LARGE SCALE GENOMIC DNA]</scope>
    <source>
        <strain evidence="2 3">Foug A</strain>
    </source>
</reference>
<proteinExistence type="predicted"/>
<dbReference type="Proteomes" id="UP000053989">
    <property type="component" value="Unassembled WGS sequence"/>
</dbReference>
<protein>
    <submittedName>
        <fullName evidence="2">Uncharacterized protein</fullName>
    </submittedName>
</protein>
<dbReference type="EMBL" id="KN822066">
    <property type="protein sequence ID" value="KIM60121.1"/>
    <property type="molecule type" value="Genomic_DNA"/>
</dbReference>